<evidence type="ECO:0000313" key="4">
    <source>
        <dbReference type="EMBL" id="KAG0591644.1"/>
    </source>
</evidence>
<dbReference type="InterPro" id="IPR025521">
    <property type="entry name" value="Neprosin_propep"/>
</dbReference>
<name>A0A8T0J6V3_CERPU</name>
<dbReference type="PROSITE" id="PS52045">
    <property type="entry name" value="NEPROSIN_PEP_CD"/>
    <property type="match status" value="1"/>
</dbReference>
<evidence type="ECO:0000259" key="3">
    <source>
        <dbReference type="PROSITE" id="PS52045"/>
    </source>
</evidence>
<feature type="signal peptide" evidence="2">
    <location>
        <begin position="1"/>
        <end position="27"/>
    </location>
</feature>
<dbReference type="PANTHER" id="PTHR31589:SF223">
    <property type="entry name" value="PROTEIN, PUTATIVE (DUF239)-RELATED"/>
    <property type="match status" value="1"/>
</dbReference>
<evidence type="ECO:0000313" key="5">
    <source>
        <dbReference type="Proteomes" id="UP000822688"/>
    </source>
</evidence>
<keyword evidence="5" id="KW-1185">Reference proteome</keyword>
<feature type="region of interest" description="Disordered" evidence="1">
    <location>
        <begin position="117"/>
        <end position="143"/>
    </location>
</feature>
<dbReference type="OrthoDB" id="1858978at2759"/>
<evidence type="ECO:0000256" key="2">
    <source>
        <dbReference type="SAM" id="SignalP"/>
    </source>
</evidence>
<dbReference type="InterPro" id="IPR053168">
    <property type="entry name" value="Glutamic_endopeptidase"/>
</dbReference>
<reference evidence="4" key="1">
    <citation type="submission" date="2020-06" db="EMBL/GenBank/DDBJ databases">
        <title>WGS assembly of Ceratodon purpureus strain R40.</title>
        <authorList>
            <person name="Carey S.B."/>
            <person name="Jenkins J."/>
            <person name="Shu S."/>
            <person name="Lovell J.T."/>
            <person name="Sreedasyam A."/>
            <person name="Maumus F."/>
            <person name="Tiley G.P."/>
            <person name="Fernandez-Pozo N."/>
            <person name="Barry K."/>
            <person name="Chen C."/>
            <person name="Wang M."/>
            <person name="Lipzen A."/>
            <person name="Daum C."/>
            <person name="Saski C.A."/>
            <person name="Payton A.C."/>
            <person name="Mcbreen J.C."/>
            <person name="Conrad R.E."/>
            <person name="Kollar L.M."/>
            <person name="Olsson S."/>
            <person name="Huttunen S."/>
            <person name="Landis J.B."/>
            <person name="Wickett N.J."/>
            <person name="Johnson M.G."/>
            <person name="Rensing S.A."/>
            <person name="Grimwood J."/>
            <person name="Schmutz J."/>
            <person name="Mcdaniel S.F."/>
        </authorList>
    </citation>
    <scope>NUCLEOTIDE SEQUENCE</scope>
    <source>
        <strain evidence="4">R40</strain>
    </source>
</reference>
<dbReference type="Pfam" id="PF14365">
    <property type="entry name" value="Neprosin_AP"/>
    <property type="match status" value="1"/>
</dbReference>
<organism evidence="4 5">
    <name type="scientific">Ceratodon purpureus</name>
    <name type="common">Fire moss</name>
    <name type="synonym">Dicranum purpureum</name>
    <dbReference type="NCBI Taxonomy" id="3225"/>
    <lineage>
        <taxon>Eukaryota</taxon>
        <taxon>Viridiplantae</taxon>
        <taxon>Streptophyta</taxon>
        <taxon>Embryophyta</taxon>
        <taxon>Bryophyta</taxon>
        <taxon>Bryophytina</taxon>
        <taxon>Bryopsida</taxon>
        <taxon>Dicranidae</taxon>
        <taxon>Pseudoditrichales</taxon>
        <taxon>Ditrichaceae</taxon>
        <taxon>Ceratodon</taxon>
    </lineage>
</organism>
<proteinExistence type="predicted"/>
<dbReference type="PANTHER" id="PTHR31589">
    <property type="entry name" value="PROTEIN, PUTATIVE (DUF239)-RELATED-RELATED"/>
    <property type="match status" value="1"/>
</dbReference>
<dbReference type="Pfam" id="PF03080">
    <property type="entry name" value="Neprosin"/>
    <property type="match status" value="1"/>
</dbReference>
<comment type="caution">
    <text evidence="4">The sequence shown here is derived from an EMBL/GenBank/DDBJ whole genome shotgun (WGS) entry which is preliminary data.</text>
</comment>
<evidence type="ECO:0000256" key="1">
    <source>
        <dbReference type="SAM" id="MobiDB-lite"/>
    </source>
</evidence>
<keyword evidence="2" id="KW-0732">Signal</keyword>
<dbReference type="AlphaFoldDB" id="A0A8T0J6V3"/>
<feature type="domain" description="Neprosin PEP catalytic" evidence="3">
    <location>
        <begin position="154"/>
        <end position="436"/>
    </location>
</feature>
<dbReference type="EMBL" id="CM026421">
    <property type="protein sequence ID" value="KAG0591644.1"/>
    <property type="molecule type" value="Genomic_DNA"/>
</dbReference>
<gene>
    <name evidence="4" type="ORF">KC19_1G190000</name>
</gene>
<accession>A0A8T0J6V3</accession>
<protein>
    <recommendedName>
        <fullName evidence="3">Neprosin PEP catalytic domain-containing protein</fullName>
    </recommendedName>
</protein>
<sequence length="439" mass="48265">MTGRGPWKFWSTLACIVLLLMVDSTLAGRMLQQQASRQRRLQASSDDRAIPWHAPPVQSFLVSDGSWVDCIPIEGQISAHHPTLTDHIIQMMPTSPRRSSGLTRRSDLHPQLFAREHGGCPDGSIPVQRADPNRPLLKKTQSPVSIQAVDNAGTTREIHEYAVTGLPESPQSYSGAYSIFSVNGPDLGVVATDFSLSQVWVVDGYYNDSTLSTIEVGWQKYPDIHQNEDQPLAPHLFVYWTNNAYNQVNETGIHGCYNLECPGFVQVNNKWVIGGAMPSYTTLAQNAQAESEVEIEVLYDPTQFVWWLFLNNDPVGYWPSSIYEGGRLGGSAHQVQWGGEVFFLKDANTVAHSKTAMGSGAFPAAGYPVAAYQRNITFADATGNFFYPNPATLDGLDTKQVTDPLCYDISIQLGNFVNWGTYFFFGGSGGNNPGCVGKL</sequence>
<feature type="chain" id="PRO_5035941187" description="Neprosin PEP catalytic domain-containing protein" evidence="2">
    <location>
        <begin position="28"/>
        <end position="439"/>
    </location>
</feature>
<dbReference type="Proteomes" id="UP000822688">
    <property type="component" value="Chromosome 1"/>
</dbReference>
<dbReference type="InterPro" id="IPR004314">
    <property type="entry name" value="Neprosin"/>
</dbReference>